<keyword evidence="7" id="KW-1133">Transmembrane helix</keyword>
<comment type="caution">
    <text evidence="9">The sequence shown here is derived from an EMBL/GenBank/DDBJ whole genome shotgun (WGS) entry which is preliminary data.</text>
</comment>
<keyword evidence="7" id="KW-0472">Membrane</keyword>
<evidence type="ECO:0000256" key="6">
    <source>
        <dbReference type="ARBA" id="ARBA00023014"/>
    </source>
</evidence>
<dbReference type="Pfam" id="PF12801">
    <property type="entry name" value="Fer4_5"/>
    <property type="match status" value="2"/>
</dbReference>
<feature type="transmembrane region" description="Helical" evidence="7">
    <location>
        <begin position="61"/>
        <end position="83"/>
    </location>
</feature>
<keyword evidence="2" id="KW-0004">4Fe-4S</keyword>
<keyword evidence="10" id="KW-1185">Reference proteome</keyword>
<evidence type="ECO:0000313" key="10">
    <source>
        <dbReference type="Proteomes" id="UP001196980"/>
    </source>
</evidence>
<evidence type="ECO:0000256" key="1">
    <source>
        <dbReference type="ARBA" id="ARBA00022448"/>
    </source>
</evidence>
<dbReference type="Proteomes" id="UP001196980">
    <property type="component" value="Unassembled WGS sequence"/>
</dbReference>
<evidence type="ECO:0000256" key="4">
    <source>
        <dbReference type="ARBA" id="ARBA00022982"/>
    </source>
</evidence>
<dbReference type="RefSeq" id="WP_218251039.1">
    <property type="nucleotide sequence ID" value="NZ_JABXWD010000022.1"/>
</dbReference>
<name>A0ABS6RVX2_9BACT</name>
<dbReference type="InterPro" id="IPR051684">
    <property type="entry name" value="Electron_Trans/Redox"/>
</dbReference>
<dbReference type="PANTHER" id="PTHR30176:SF3">
    <property type="entry name" value="FERREDOXIN-TYPE PROTEIN NAPH"/>
    <property type="match status" value="1"/>
</dbReference>
<feature type="domain" description="4Fe-4S ferredoxin-type" evidence="8">
    <location>
        <begin position="62"/>
        <end position="106"/>
    </location>
</feature>
<keyword evidence="1" id="KW-0813">Transport</keyword>
<feature type="domain" description="4Fe-4S ferredoxin-type" evidence="8">
    <location>
        <begin position="173"/>
        <end position="214"/>
    </location>
</feature>
<evidence type="ECO:0000256" key="5">
    <source>
        <dbReference type="ARBA" id="ARBA00023004"/>
    </source>
</evidence>
<organism evidence="9 10">
    <name type="scientific">Candidatus Magnetobacterium casense</name>
    <dbReference type="NCBI Taxonomy" id="1455061"/>
    <lineage>
        <taxon>Bacteria</taxon>
        <taxon>Pseudomonadati</taxon>
        <taxon>Nitrospirota</taxon>
        <taxon>Thermodesulfovibrionia</taxon>
        <taxon>Thermodesulfovibrionales</taxon>
        <taxon>Candidatus Magnetobacteriaceae</taxon>
        <taxon>Candidatus Magnetobacterium</taxon>
    </lineage>
</organism>
<dbReference type="PROSITE" id="PS00198">
    <property type="entry name" value="4FE4S_FER_1"/>
    <property type="match status" value="1"/>
</dbReference>
<evidence type="ECO:0000256" key="2">
    <source>
        <dbReference type="ARBA" id="ARBA00022485"/>
    </source>
</evidence>
<evidence type="ECO:0000313" key="9">
    <source>
        <dbReference type="EMBL" id="MBV6340418.1"/>
    </source>
</evidence>
<gene>
    <name evidence="9" type="ORF">HWQ67_02355</name>
</gene>
<keyword evidence="6" id="KW-0411">Iron-sulfur</keyword>
<keyword evidence="5" id="KW-0408">Iron</keyword>
<keyword evidence="3" id="KW-0479">Metal-binding</keyword>
<feature type="transmembrane region" description="Helical" evidence="7">
    <location>
        <begin position="125"/>
        <end position="149"/>
    </location>
</feature>
<protein>
    <submittedName>
        <fullName evidence="9">4Fe-4S binding protein</fullName>
    </submittedName>
</protein>
<keyword evidence="7" id="KW-0812">Transmembrane</keyword>
<dbReference type="EMBL" id="JABXWD010000022">
    <property type="protein sequence ID" value="MBV6340418.1"/>
    <property type="molecule type" value="Genomic_DNA"/>
</dbReference>
<feature type="transmembrane region" description="Helical" evidence="7">
    <location>
        <begin position="169"/>
        <end position="187"/>
    </location>
</feature>
<accession>A0ABS6RVX2</accession>
<keyword evidence="4" id="KW-0249">Electron transport</keyword>
<sequence>MGALIAILLFPVFDVFRYDIDDQTLYLFGHPWGLGIREAVISASGSVDAGFVTIQVLTRAMFPWLLALSFFPLMGFLFGRFFCGWFCPEGLLFEYADWLCLKIIGRRSIYGKKSSDPPVEINNRALYGTLAVLSLLVIAPVTGVFLSGYLISPRRIWHELVSLEPSGGLLTGIVGVTIYMYTTSIFVRHEFCRYVCAAGLMQMLFGWISPFSLRIRFDRERFFQCTDCRKCEKTCFMDVKPRLPKRDINCVNCGKCIVACERELGAKKGLFGYRSGKN</sequence>
<feature type="transmembrane region" description="Helical" evidence="7">
    <location>
        <begin position="194"/>
        <end position="213"/>
    </location>
</feature>
<dbReference type="PANTHER" id="PTHR30176">
    <property type="entry name" value="FERREDOXIN-TYPE PROTEIN NAPH"/>
    <property type="match status" value="1"/>
</dbReference>
<dbReference type="InterPro" id="IPR017896">
    <property type="entry name" value="4Fe4S_Fe-S-bd"/>
</dbReference>
<evidence type="ECO:0000256" key="3">
    <source>
        <dbReference type="ARBA" id="ARBA00022723"/>
    </source>
</evidence>
<dbReference type="InterPro" id="IPR017900">
    <property type="entry name" value="4Fe4S_Fe_S_CS"/>
</dbReference>
<evidence type="ECO:0000256" key="7">
    <source>
        <dbReference type="SAM" id="Phobius"/>
    </source>
</evidence>
<proteinExistence type="predicted"/>
<reference evidence="9 10" key="1">
    <citation type="journal article" date="2020" name="J Geophys Res Biogeosci">
        <title>Magnetotaxis as an Adaptation to Enable Bacterial Shuttling of Microbial Sulfur and Sulfur Cycling Across Aquatic Oxic#Anoxic Interfaces.</title>
        <authorList>
            <person name="Li J."/>
            <person name="Liu P."/>
            <person name="Wang J."/>
            <person name="Roberts A.P."/>
            <person name="Pan Y."/>
        </authorList>
    </citation>
    <scope>NUCLEOTIDE SEQUENCE [LARGE SCALE GENOMIC DNA]</scope>
    <source>
        <strain evidence="9 10">MYR-1_YQ</strain>
    </source>
</reference>
<evidence type="ECO:0000259" key="8">
    <source>
        <dbReference type="Pfam" id="PF12801"/>
    </source>
</evidence>